<dbReference type="SUPFAM" id="SSF54427">
    <property type="entry name" value="NTF2-like"/>
    <property type="match status" value="1"/>
</dbReference>
<dbReference type="EMBL" id="KE384754">
    <property type="protein sequence ID" value="KJK74895.1"/>
    <property type="molecule type" value="Genomic_DNA"/>
</dbReference>
<dbReference type="PANTHER" id="PTHR39401">
    <property type="entry name" value="SNOAL-LIKE DOMAIN-CONTAINING PROTEIN"/>
    <property type="match status" value="1"/>
</dbReference>
<keyword evidence="2" id="KW-1185">Reference proteome</keyword>
<name>A0A0D9NQJ0_METAN</name>
<dbReference type="Proteomes" id="UP000054544">
    <property type="component" value="Unassembled WGS sequence"/>
</dbReference>
<dbReference type="PANTHER" id="PTHR39401:SF1">
    <property type="entry name" value="SNOAL-LIKE DOMAIN-CONTAINING PROTEIN"/>
    <property type="match status" value="1"/>
</dbReference>
<dbReference type="STRING" id="1291518.A0A0D9NQJ0"/>
<dbReference type="AlphaFoldDB" id="A0A0D9NQJ0"/>
<evidence type="ECO:0008006" key="3">
    <source>
        <dbReference type="Google" id="ProtNLM"/>
    </source>
</evidence>
<sequence>MSVITDPDYMLSFSEPTPSSITDEAQAFIANFYRISDMQVEDEQWVEFFTGDAQVIMGEDSGRGHCEIKELRRRMWINVLARKHQVLKVFTGAFSENSGTEGEFEYDMMLLGRVQRTSQDSKTTIQIPWASHIVLKKGPGREASQWKLAHYRVWL</sequence>
<accession>A0A0D9NQJ0</accession>
<reference evidence="2" key="1">
    <citation type="journal article" date="2014" name="BMC Genomics">
        <title>The genome sequence of the biocontrol fungus Metarhizium anisopliae and comparative genomics of Metarhizium species.</title>
        <authorList>
            <person name="Pattemore J.A."/>
            <person name="Hane J.K."/>
            <person name="Williams A.H."/>
            <person name="Wilson B.A."/>
            <person name="Stodart B.J."/>
            <person name="Ash G.J."/>
        </authorList>
    </citation>
    <scope>NUCLEOTIDE SEQUENCE [LARGE SCALE GENOMIC DNA]</scope>
    <source>
        <strain evidence="2">BRIP 53293</strain>
    </source>
</reference>
<organism evidence="1 2">
    <name type="scientific">Metarhizium anisopliae BRIP 53293</name>
    <dbReference type="NCBI Taxonomy" id="1291518"/>
    <lineage>
        <taxon>Eukaryota</taxon>
        <taxon>Fungi</taxon>
        <taxon>Dikarya</taxon>
        <taxon>Ascomycota</taxon>
        <taxon>Pezizomycotina</taxon>
        <taxon>Sordariomycetes</taxon>
        <taxon>Hypocreomycetidae</taxon>
        <taxon>Hypocreales</taxon>
        <taxon>Clavicipitaceae</taxon>
        <taxon>Metarhizium</taxon>
    </lineage>
</organism>
<protein>
    <recommendedName>
        <fullName evidence="3">SnoaL-like domain-containing protein</fullName>
    </recommendedName>
</protein>
<evidence type="ECO:0000313" key="2">
    <source>
        <dbReference type="Proteomes" id="UP000054544"/>
    </source>
</evidence>
<evidence type="ECO:0000313" key="1">
    <source>
        <dbReference type="EMBL" id="KJK74895.1"/>
    </source>
</evidence>
<gene>
    <name evidence="1" type="ORF">H634G_09939</name>
</gene>
<dbReference type="InterPro" id="IPR032710">
    <property type="entry name" value="NTF2-like_dom_sf"/>
</dbReference>
<proteinExistence type="predicted"/>